<dbReference type="EMBL" id="PDEV01000002">
    <property type="protein sequence ID" value="PEN16367.1"/>
    <property type="molecule type" value="Genomic_DNA"/>
</dbReference>
<reference evidence="1" key="1">
    <citation type="submission" date="2017-10" db="EMBL/GenBank/DDBJ databases">
        <title>Kefir isolates.</title>
        <authorList>
            <person name="Kim Y."/>
            <person name="Blasche S."/>
        </authorList>
    </citation>
    <scope>NUCLEOTIDE SEQUENCE [LARGE SCALE GENOMIC DNA]</scope>
    <source>
        <strain evidence="1">OG2-2</strain>
    </source>
</reference>
<evidence type="ECO:0000313" key="2">
    <source>
        <dbReference type="Proteomes" id="UP000219947"/>
    </source>
</evidence>
<evidence type="ECO:0000313" key="1">
    <source>
        <dbReference type="EMBL" id="PEN16367.1"/>
    </source>
</evidence>
<accession>A0A2A8D6F2</accession>
<dbReference type="RefSeq" id="WP_098042707.1">
    <property type="nucleotide sequence ID" value="NZ_CAURLQ010000040.1"/>
</dbReference>
<sequence>MPDFSEMMRRRPATQEFYFEWEGLQIFGAIDITDVPKELEIRFTSPHPAGEVALRLNAFGCKFTHPDGKVSERIRLVHGDVNPTQGDENYARIPIHGATQESSILVYNEYLVGPRGLTDVKQLESFTGDSGMLVERCENDILFRCNSWKPADRKAFVDMQGSITLLY</sequence>
<dbReference type="Proteomes" id="UP000219947">
    <property type="component" value="Unassembled WGS sequence"/>
</dbReference>
<dbReference type="AlphaFoldDB" id="A0A2A8D6F2"/>
<comment type="caution">
    <text evidence="1">The sequence shown here is derived from an EMBL/GenBank/DDBJ whole genome shotgun (WGS) entry which is preliminary data.</text>
</comment>
<gene>
    <name evidence="1" type="ORF">CRM92_06745</name>
</gene>
<protein>
    <submittedName>
        <fullName evidence="1">Uncharacterized protein</fullName>
    </submittedName>
</protein>
<proteinExistence type="predicted"/>
<keyword evidence="2" id="KW-1185">Reference proteome</keyword>
<organism evidence="1 2">
    <name type="scientific">Rothia dentocariosa</name>
    <dbReference type="NCBI Taxonomy" id="2047"/>
    <lineage>
        <taxon>Bacteria</taxon>
        <taxon>Bacillati</taxon>
        <taxon>Actinomycetota</taxon>
        <taxon>Actinomycetes</taxon>
        <taxon>Micrococcales</taxon>
        <taxon>Micrococcaceae</taxon>
        <taxon>Rothia</taxon>
    </lineage>
</organism>
<name>A0A2A8D6F2_9MICC</name>